<gene>
    <name evidence="1" type="ORF">Z518_08670</name>
</gene>
<protein>
    <submittedName>
        <fullName evidence="1">Uncharacterized protein</fullName>
    </submittedName>
</protein>
<evidence type="ECO:0000313" key="2">
    <source>
        <dbReference type="Proteomes" id="UP000053617"/>
    </source>
</evidence>
<dbReference type="EMBL" id="KN847480">
    <property type="protein sequence ID" value="KIX02728.1"/>
    <property type="molecule type" value="Genomic_DNA"/>
</dbReference>
<name>A0A0D2GWX7_9EURO</name>
<keyword evidence="2" id="KW-1185">Reference proteome</keyword>
<dbReference type="VEuPathDB" id="FungiDB:Z518_08670"/>
<dbReference type="HOGENOM" id="CLU_035264_1_0_1"/>
<accession>A0A0D2GWX7</accession>
<sequence>MGPPEVEIDGFEAGEVFTGPDNCRIVLYYDHQRFILVMTKPESRDDGDVVADSFPKIEEAENDPDEMVFDQCMEDVRELAISTCMHTLAASVQKPNSKQLSLEDFLHPATFYLQLRTVKGKLQAVGIDDISVFASMHEPVRLALDFVPRSVPALTPSVEIEFIEHLFMKVLKVSKKGEICVFKSATHGNGDQLKREINVLQQISEKWEPDNPRRPHPMRGLSISAASSTDGWVDEDLAETIEGDLQGLHRLTEFLGVRY</sequence>
<dbReference type="OrthoDB" id="4062651at2759"/>
<reference evidence="1 2" key="1">
    <citation type="submission" date="2015-01" db="EMBL/GenBank/DDBJ databases">
        <title>The Genome Sequence of Rhinocladiella mackenzie CBS 650.93.</title>
        <authorList>
            <consortium name="The Broad Institute Genomics Platform"/>
            <person name="Cuomo C."/>
            <person name="de Hoog S."/>
            <person name="Gorbushina A."/>
            <person name="Stielow B."/>
            <person name="Teixiera M."/>
            <person name="Abouelleil A."/>
            <person name="Chapman S.B."/>
            <person name="Priest M."/>
            <person name="Young S.K."/>
            <person name="Wortman J."/>
            <person name="Nusbaum C."/>
            <person name="Birren B."/>
        </authorList>
    </citation>
    <scope>NUCLEOTIDE SEQUENCE [LARGE SCALE GENOMIC DNA]</scope>
    <source>
        <strain evidence="1 2">CBS 650.93</strain>
    </source>
</reference>
<dbReference type="RefSeq" id="XP_013269864.1">
    <property type="nucleotide sequence ID" value="XM_013414410.1"/>
</dbReference>
<evidence type="ECO:0000313" key="1">
    <source>
        <dbReference type="EMBL" id="KIX02728.1"/>
    </source>
</evidence>
<dbReference type="Proteomes" id="UP000053617">
    <property type="component" value="Unassembled WGS sequence"/>
</dbReference>
<dbReference type="AlphaFoldDB" id="A0A0D2GWX7"/>
<organism evidence="1 2">
    <name type="scientific">Rhinocladiella mackenziei CBS 650.93</name>
    <dbReference type="NCBI Taxonomy" id="1442369"/>
    <lineage>
        <taxon>Eukaryota</taxon>
        <taxon>Fungi</taxon>
        <taxon>Dikarya</taxon>
        <taxon>Ascomycota</taxon>
        <taxon>Pezizomycotina</taxon>
        <taxon>Eurotiomycetes</taxon>
        <taxon>Chaetothyriomycetidae</taxon>
        <taxon>Chaetothyriales</taxon>
        <taxon>Herpotrichiellaceae</taxon>
        <taxon>Rhinocladiella</taxon>
    </lineage>
</organism>
<proteinExistence type="predicted"/>
<dbReference type="GeneID" id="25296741"/>